<comment type="caution">
    <text evidence="1">The sequence shown here is derived from an EMBL/GenBank/DDBJ whole genome shotgun (WGS) entry which is preliminary data.</text>
</comment>
<organism evidence="1 2">
    <name type="scientific">Pelosinus fermentans B4</name>
    <dbReference type="NCBI Taxonomy" id="1149862"/>
    <lineage>
        <taxon>Bacteria</taxon>
        <taxon>Bacillati</taxon>
        <taxon>Bacillota</taxon>
        <taxon>Negativicutes</taxon>
        <taxon>Selenomonadales</taxon>
        <taxon>Sporomusaceae</taxon>
        <taxon>Pelosinus</taxon>
    </lineage>
</organism>
<protein>
    <submittedName>
        <fullName evidence="1">Uncharacterized protein</fullName>
    </submittedName>
</protein>
<proteinExistence type="predicted"/>
<dbReference type="EMBL" id="AKVJ01000011">
    <property type="protein sequence ID" value="EIW19963.1"/>
    <property type="molecule type" value="Genomic_DNA"/>
</dbReference>
<reference evidence="1 2" key="1">
    <citation type="journal article" date="2012" name="J. Bacteriol.">
        <title>Draft Genome Sequences for Two Metal-Reducing Pelosinus fermentans Strains Isolated from a Cr(VI)-Contaminated Site and for Type Strain R7.</title>
        <authorList>
            <person name="Brown S.D."/>
            <person name="Podar M."/>
            <person name="Klingeman D.M."/>
            <person name="Johnson C.M."/>
            <person name="Yang Z.K."/>
            <person name="Utturkar S.M."/>
            <person name="Land M.L."/>
            <person name="Mosher J.J."/>
            <person name="Hurt R.A.Jr."/>
            <person name="Phelps T.J."/>
            <person name="Palumbo A.V."/>
            <person name="Arkin A.P."/>
            <person name="Hazen T.C."/>
            <person name="Elias D.A."/>
        </authorList>
    </citation>
    <scope>NUCLEOTIDE SEQUENCE [LARGE SCALE GENOMIC DNA]</scope>
    <source>
        <strain evidence="1 2">B4</strain>
    </source>
</reference>
<accession>I8RJ36</accession>
<dbReference type="RefSeq" id="WP_007932094.1">
    <property type="nucleotide sequence ID" value="NZ_AKVJ01000011.1"/>
</dbReference>
<dbReference type="PATRIC" id="fig|1149862.3.peg.1105"/>
<evidence type="ECO:0000313" key="1">
    <source>
        <dbReference type="EMBL" id="EIW19963.1"/>
    </source>
</evidence>
<keyword evidence="2" id="KW-1185">Reference proteome</keyword>
<evidence type="ECO:0000313" key="2">
    <source>
        <dbReference type="Proteomes" id="UP000004324"/>
    </source>
</evidence>
<dbReference type="OrthoDB" id="122388at2"/>
<dbReference type="AlphaFoldDB" id="I8RJ36"/>
<sequence length="82" mass="9395">MAAKAREKITRWDDLPDVLTAQHIADYENISRRRVYELFQTSPAHGGIANYDIGTSKRVEKVDYAAWRATQKGKNKQKFVAV</sequence>
<dbReference type="Proteomes" id="UP000004324">
    <property type="component" value="Unassembled WGS sequence"/>
</dbReference>
<gene>
    <name evidence="1" type="ORF">FB4_0214</name>
</gene>
<name>I8RJ36_9FIRM</name>